<proteinExistence type="predicted"/>
<evidence type="ECO:0000313" key="3">
    <source>
        <dbReference type="Proteomes" id="UP000272729"/>
    </source>
</evidence>
<comment type="caution">
    <text evidence="2">The sequence shown here is derived from an EMBL/GenBank/DDBJ whole genome shotgun (WGS) entry which is preliminary data.</text>
</comment>
<accession>A0A495XEB5</accession>
<protein>
    <submittedName>
        <fullName evidence="2">Uncharacterized protein</fullName>
    </submittedName>
</protein>
<gene>
    <name evidence="2" type="ORF">DFJ66_4755</name>
</gene>
<reference evidence="2 3" key="1">
    <citation type="submission" date="2018-10" db="EMBL/GenBank/DDBJ databases">
        <title>Sequencing the genomes of 1000 actinobacteria strains.</title>
        <authorList>
            <person name="Klenk H.-P."/>
        </authorList>
    </citation>
    <scope>NUCLEOTIDE SEQUENCE [LARGE SCALE GENOMIC DNA]</scope>
    <source>
        <strain evidence="2 3">DSM 43911</strain>
    </source>
</reference>
<dbReference type="EMBL" id="RBXR01000001">
    <property type="protein sequence ID" value="RKT71465.1"/>
    <property type="molecule type" value="Genomic_DNA"/>
</dbReference>
<evidence type="ECO:0000313" key="2">
    <source>
        <dbReference type="EMBL" id="RKT71465.1"/>
    </source>
</evidence>
<feature type="compositionally biased region" description="Pro residues" evidence="1">
    <location>
        <begin position="26"/>
        <end position="38"/>
    </location>
</feature>
<feature type="region of interest" description="Disordered" evidence="1">
    <location>
        <begin position="1"/>
        <end position="61"/>
    </location>
</feature>
<dbReference type="AlphaFoldDB" id="A0A495XEB5"/>
<sequence length="61" mass="6615">MTFSQDPLQSQPGNDAPTLRISPVATTPPPAKPQPTPPQSKKSTLRRLARRIVGPTILTKK</sequence>
<feature type="compositionally biased region" description="Polar residues" evidence="1">
    <location>
        <begin position="1"/>
        <end position="13"/>
    </location>
</feature>
<organism evidence="2 3">
    <name type="scientific">Saccharothrix variisporea</name>
    <dbReference type="NCBI Taxonomy" id="543527"/>
    <lineage>
        <taxon>Bacteria</taxon>
        <taxon>Bacillati</taxon>
        <taxon>Actinomycetota</taxon>
        <taxon>Actinomycetes</taxon>
        <taxon>Pseudonocardiales</taxon>
        <taxon>Pseudonocardiaceae</taxon>
        <taxon>Saccharothrix</taxon>
    </lineage>
</organism>
<keyword evidence="3" id="KW-1185">Reference proteome</keyword>
<dbReference type="RefSeq" id="WP_121223802.1">
    <property type="nucleotide sequence ID" value="NZ_JBIUBA010000001.1"/>
</dbReference>
<dbReference type="Proteomes" id="UP000272729">
    <property type="component" value="Unassembled WGS sequence"/>
</dbReference>
<evidence type="ECO:0000256" key="1">
    <source>
        <dbReference type="SAM" id="MobiDB-lite"/>
    </source>
</evidence>
<name>A0A495XEB5_9PSEU</name>